<dbReference type="eggNOG" id="COG1216">
    <property type="taxonomic scope" value="Bacteria"/>
</dbReference>
<protein>
    <submittedName>
        <fullName evidence="2">Putative glycosyltransferase</fullName>
    </submittedName>
</protein>
<reference evidence="2 3" key="1">
    <citation type="submission" date="2015-09" db="EMBL/GenBank/DDBJ databases">
        <title>Identification and resolution of microdiversity through metagenomic sequencing of parallel consortia.</title>
        <authorList>
            <person name="Nelson W.C."/>
            <person name="Romine M.F."/>
            <person name="Lindemann S.R."/>
        </authorList>
    </citation>
    <scope>NUCLEOTIDE SEQUENCE [LARGE SCALE GENOMIC DNA]</scope>
    <source>
        <strain evidence="2">HL-49</strain>
    </source>
</reference>
<dbReference type="OrthoDB" id="396512at2"/>
<gene>
    <name evidence="2" type="ORF">HLUCCX10_10120</name>
</gene>
<dbReference type="InterPro" id="IPR001173">
    <property type="entry name" value="Glyco_trans_2-like"/>
</dbReference>
<dbReference type="Proteomes" id="UP000050421">
    <property type="component" value="Unassembled WGS sequence"/>
</dbReference>
<dbReference type="SUPFAM" id="SSF53448">
    <property type="entry name" value="Nucleotide-diphospho-sugar transferases"/>
    <property type="match status" value="1"/>
</dbReference>
<evidence type="ECO:0000313" key="2">
    <source>
        <dbReference type="EMBL" id="KPQ14763.1"/>
    </source>
</evidence>
<dbReference type="EMBL" id="LJXT01000059">
    <property type="protein sequence ID" value="KPQ14763.1"/>
    <property type="molecule type" value="Genomic_DNA"/>
</dbReference>
<feature type="domain" description="Glycosyltransferase 2-like" evidence="1">
    <location>
        <begin position="8"/>
        <end position="121"/>
    </location>
</feature>
<evidence type="ECO:0000313" key="3">
    <source>
        <dbReference type="Proteomes" id="UP000050421"/>
    </source>
</evidence>
<keyword evidence="2" id="KW-0808">Transferase</keyword>
<sequence>MKSLGKVTVICTAFNHEDWIWEALESVAMQDYHDKELVIVDNGSSDGTAKCIKDWVSQYSGLFPVKTVFFEDTRPYCLTFNEVFAETNGDYLVDLSGDDVLYPDHLSLSIAQLSQDPEAAFSFSDAYLLESSGSITTFYKRNSFGELKEKLHMGTIYETLLRRSIICAATMVFNAKIFRKESGYDESLYYEDFDIQIRMARKYHVVFSDHVGVLKREHEESMSANQYQRYFSKMLPSTVKVCEKALELNQNQDENKALLERILFELKHALWSANFSAADQLIQMAERLHGKGLKLKLYKAWAKFKLDISWIYVSVTS</sequence>
<accession>A0A0P7XFY8</accession>
<name>A0A0P7XFY8_9BACT</name>
<organism evidence="2 3">
    <name type="scientific">Algoriphagus marincola HL-49</name>
    <dbReference type="NCBI Taxonomy" id="1305737"/>
    <lineage>
        <taxon>Bacteria</taxon>
        <taxon>Pseudomonadati</taxon>
        <taxon>Bacteroidota</taxon>
        <taxon>Cytophagia</taxon>
        <taxon>Cytophagales</taxon>
        <taxon>Cyclobacteriaceae</taxon>
        <taxon>Algoriphagus</taxon>
    </lineage>
</organism>
<dbReference type="PANTHER" id="PTHR22916:SF3">
    <property type="entry name" value="UDP-GLCNAC:BETAGAL BETA-1,3-N-ACETYLGLUCOSAMINYLTRANSFERASE-LIKE PROTEIN 1"/>
    <property type="match status" value="1"/>
</dbReference>
<dbReference type="Pfam" id="PF00535">
    <property type="entry name" value="Glycos_transf_2"/>
    <property type="match status" value="1"/>
</dbReference>
<comment type="caution">
    <text evidence="2">The sequence shown here is derived from an EMBL/GenBank/DDBJ whole genome shotgun (WGS) entry which is preliminary data.</text>
</comment>
<dbReference type="CDD" id="cd00761">
    <property type="entry name" value="Glyco_tranf_GTA_type"/>
    <property type="match status" value="1"/>
</dbReference>
<dbReference type="Gene3D" id="3.90.550.10">
    <property type="entry name" value="Spore Coat Polysaccharide Biosynthesis Protein SpsA, Chain A"/>
    <property type="match status" value="1"/>
</dbReference>
<dbReference type="InterPro" id="IPR029044">
    <property type="entry name" value="Nucleotide-diphossugar_trans"/>
</dbReference>
<evidence type="ECO:0000259" key="1">
    <source>
        <dbReference type="Pfam" id="PF00535"/>
    </source>
</evidence>
<proteinExistence type="predicted"/>
<dbReference type="PANTHER" id="PTHR22916">
    <property type="entry name" value="GLYCOSYLTRANSFERASE"/>
    <property type="match status" value="1"/>
</dbReference>
<dbReference type="STRING" id="1305737.GCA_000526355_03711"/>
<dbReference type="AlphaFoldDB" id="A0A0P7XFY8"/>
<dbReference type="PATRIC" id="fig|1305737.6.peg.2629"/>
<dbReference type="GO" id="GO:0016758">
    <property type="term" value="F:hexosyltransferase activity"/>
    <property type="evidence" value="ECO:0007669"/>
    <property type="project" value="UniProtKB-ARBA"/>
</dbReference>